<evidence type="ECO:0000313" key="3">
    <source>
        <dbReference type="EMBL" id="KFD63153.1"/>
    </source>
</evidence>
<feature type="region of interest" description="Disordered" evidence="1">
    <location>
        <begin position="199"/>
        <end position="233"/>
    </location>
</feature>
<dbReference type="EMBL" id="KL367579">
    <property type="protein sequence ID" value="KFD63153.1"/>
    <property type="molecule type" value="Genomic_DNA"/>
</dbReference>
<organism evidence="3">
    <name type="scientific">Trichuris suis</name>
    <name type="common">pig whipworm</name>
    <dbReference type="NCBI Taxonomy" id="68888"/>
    <lineage>
        <taxon>Eukaryota</taxon>
        <taxon>Metazoa</taxon>
        <taxon>Ecdysozoa</taxon>
        <taxon>Nematoda</taxon>
        <taxon>Enoplea</taxon>
        <taxon>Dorylaimia</taxon>
        <taxon>Trichinellida</taxon>
        <taxon>Trichuridae</taxon>
        <taxon>Trichuris</taxon>
    </lineage>
</organism>
<dbReference type="Gene3D" id="3.10.10.10">
    <property type="entry name" value="HIV Type 1 Reverse Transcriptase, subunit A, domain 1"/>
    <property type="match status" value="1"/>
</dbReference>
<dbReference type="Proteomes" id="UP000030758">
    <property type="component" value="Unassembled WGS sequence"/>
</dbReference>
<feature type="domain" description="DUF7041" evidence="2">
    <location>
        <begin position="28"/>
        <end position="111"/>
    </location>
</feature>
<dbReference type="PANTHER" id="PTHR33327:SF3">
    <property type="entry name" value="RNA-DIRECTED DNA POLYMERASE"/>
    <property type="match status" value="1"/>
</dbReference>
<dbReference type="AlphaFoldDB" id="A0A085N107"/>
<proteinExistence type="predicted"/>
<feature type="compositionally biased region" description="Low complexity" evidence="1">
    <location>
        <begin position="216"/>
        <end position="230"/>
    </location>
</feature>
<dbReference type="SUPFAM" id="SSF56672">
    <property type="entry name" value="DNA/RNA polymerases"/>
    <property type="match status" value="1"/>
</dbReference>
<evidence type="ECO:0000259" key="2">
    <source>
        <dbReference type="Pfam" id="PF23055"/>
    </source>
</evidence>
<feature type="region of interest" description="Disordered" evidence="1">
    <location>
        <begin position="1"/>
        <end position="20"/>
    </location>
</feature>
<dbReference type="InterPro" id="IPR043502">
    <property type="entry name" value="DNA/RNA_pol_sf"/>
</dbReference>
<reference evidence="3" key="1">
    <citation type="journal article" date="2014" name="Nat. Genet.">
        <title>Genome and transcriptome of the porcine whipworm Trichuris suis.</title>
        <authorList>
            <person name="Jex A.R."/>
            <person name="Nejsum P."/>
            <person name="Schwarz E.M."/>
            <person name="Hu L."/>
            <person name="Young N.D."/>
            <person name="Hall R.S."/>
            <person name="Korhonen P.K."/>
            <person name="Liao S."/>
            <person name="Thamsborg S."/>
            <person name="Xia J."/>
            <person name="Xu P."/>
            <person name="Wang S."/>
            <person name="Scheerlinck J.P."/>
            <person name="Hofmann A."/>
            <person name="Sternberg P.W."/>
            <person name="Wang J."/>
            <person name="Gasser R.B."/>
        </authorList>
    </citation>
    <scope>NUCLEOTIDE SEQUENCE [LARGE SCALE GENOMIC DNA]</scope>
    <source>
        <strain evidence="3">DCEP-RM93F</strain>
    </source>
</reference>
<accession>A0A085N107</accession>
<dbReference type="Pfam" id="PF23055">
    <property type="entry name" value="DUF7041"/>
    <property type="match status" value="1"/>
</dbReference>
<name>A0A085N107_9BILA</name>
<dbReference type="InterPro" id="IPR055469">
    <property type="entry name" value="DUF7041"/>
</dbReference>
<dbReference type="PANTHER" id="PTHR33327">
    <property type="entry name" value="ENDONUCLEASE"/>
    <property type="match status" value="1"/>
</dbReference>
<protein>
    <recommendedName>
        <fullName evidence="2">DUF7041 domain-containing protein</fullName>
    </recommendedName>
</protein>
<sequence length="537" mass="61138">MAKKAAVSPDSCVPTETRQPHVSTTLPVPAYMATDPELWFARLQLFFQHRHIQDEATMFELAMSAMPEESLSHLRDFILTADLRAAPFSDFKRLCLERLMEDRDHRIRQALTGEELADRTATAGVGQEDPILRQLFLSRLLQHLQATLLPSSEKPLHELALLADRLATLQAHPLPGTISAAQDMTNRVDRLERALQQSTVKVNSVSRDSRNPSPLPRQQQQRRSPSPRLRLPGDRTFCFYHRERANVHLRVSGETTGAHDANGRRCCPRVKAVASTCSTAVPVYVSLLKLARLLLPLSWASRVRDRPTTSAPILHAINGTPNPHGAPFRPAALDVDIQRGSDRHGDFRRRFHPSSPSNCRPRQLPYFHLLSTRRPPPQIASTLTQQDKFDHLLRHFVAAQNQFGPNPAMMRRELEHVEHVIETVGRPVYSKPRRLAPERFRIAKQHFDDLLRQGVVRPSNSSWSSPLHLVLKQQPRQWRPCGGFRNLNGCTKADRYRCLISVTSIKNSEEKPFFQKSTWHEPIIKFLYALKTSLKPL</sequence>
<gene>
    <name evidence="3" type="ORF">M514_24628</name>
</gene>
<evidence type="ECO:0000256" key="1">
    <source>
        <dbReference type="SAM" id="MobiDB-lite"/>
    </source>
</evidence>